<sequence length="363" mass="39615">MSFEHASVTKGLMFGFALSSIAAGIFDLKHYLNLQLVPHISRHHQYWRLLVHCLACASSSDLLLTELLLYNVGIPIERAFGGVKYTSFFVISAVTTILASFLALLVAQITPVTRSLFNNIPSGPIAIMFAVVYQYMRLVPPAYHFRVFGIGMSDKIWAYAVALQLAVAQFPATLLPTAIGLLVGYLYRSDFLQLKSWRISPRVVRFAETWIAPLLGEAKPVRRTNRVLPEPRPLAGSRRQAANLNKDEVITTARSSQRRRSTAGRTAPPAASAPEANMEADDTHNHADGNGSGMVRQWMSELASGVRPIAPGGGTVRAPSESEIAVLTGMFPDIDREVVLGVLQRSPNIEAAAETLLTAHPTS</sequence>
<dbReference type="InterPro" id="IPR035952">
    <property type="entry name" value="Rhomboid-like_sf"/>
</dbReference>
<gene>
    <name evidence="9" type="ORF">OH76DRAFT_1431782</name>
</gene>
<keyword evidence="2 6" id="KW-0812">Transmembrane</keyword>
<dbReference type="Pfam" id="PF02845">
    <property type="entry name" value="CUE"/>
    <property type="match status" value="1"/>
</dbReference>
<feature type="region of interest" description="Disordered" evidence="5">
    <location>
        <begin position="226"/>
        <end position="293"/>
    </location>
</feature>
<evidence type="ECO:0000313" key="10">
    <source>
        <dbReference type="Proteomes" id="UP000256964"/>
    </source>
</evidence>
<dbReference type="InterPro" id="IPR022764">
    <property type="entry name" value="Peptidase_S54_rhomboid_dom"/>
</dbReference>
<feature type="domain" description="Peptidase S54 rhomboid" evidence="7">
    <location>
        <begin position="44"/>
        <end position="187"/>
    </location>
</feature>
<dbReference type="PANTHER" id="PTHR43066:SF21">
    <property type="entry name" value="UBIQUITIN-ASSOCIATED DOMAIN-CONTAINING PROTEIN 2"/>
    <property type="match status" value="1"/>
</dbReference>
<keyword evidence="10" id="KW-1185">Reference proteome</keyword>
<evidence type="ECO:0000256" key="4">
    <source>
        <dbReference type="ARBA" id="ARBA00023136"/>
    </source>
</evidence>
<evidence type="ECO:0000313" key="9">
    <source>
        <dbReference type="EMBL" id="RDX53815.1"/>
    </source>
</evidence>
<dbReference type="AlphaFoldDB" id="A0A371DMP9"/>
<accession>A0A371DMP9</accession>
<dbReference type="Gene3D" id="1.10.8.10">
    <property type="entry name" value="DNA helicase RuvA subunit, C-terminal domain"/>
    <property type="match status" value="1"/>
</dbReference>
<dbReference type="OrthoDB" id="272778at2759"/>
<feature type="transmembrane region" description="Helical" evidence="6">
    <location>
        <begin position="156"/>
        <end position="187"/>
    </location>
</feature>
<evidence type="ECO:0008006" key="11">
    <source>
        <dbReference type="Google" id="ProtNLM"/>
    </source>
</evidence>
<dbReference type="CDD" id="cd14279">
    <property type="entry name" value="CUE"/>
    <property type="match status" value="1"/>
</dbReference>
<evidence type="ECO:0000256" key="3">
    <source>
        <dbReference type="ARBA" id="ARBA00022989"/>
    </source>
</evidence>
<dbReference type="GO" id="GO:0043130">
    <property type="term" value="F:ubiquitin binding"/>
    <property type="evidence" value="ECO:0007669"/>
    <property type="project" value="InterPro"/>
</dbReference>
<dbReference type="EMBL" id="KZ857386">
    <property type="protein sequence ID" value="RDX53815.1"/>
    <property type="molecule type" value="Genomic_DNA"/>
</dbReference>
<protein>
    <recommendedName>
        <fullName evidence="11">CUE domain-containing protein</fullName>
    </recommendedName>
</protein>
<keyword evidence="3 6" id="KW-1133">Transmembrane helix</keyword>
<dbReference type="Gene3D" id="1.20.1540.10">
    <property type="entry name" value="Rhomboid-like"/>
    <property type="match status" value="1"/>
</dbReference>
<evidence type="ECO:0000256" key="2">
    <source>
        <dbReference type="ARBA" id="ARBA00022692"/>
    </source>
</evidence>
<comment type="subcellular location">
    <subcellularLocation>
        <location evidence="1">Membrane</location>
        <topology evidence="1">Multi-pass membrane protein</topology>
    </subcellularLocation>
</comment>
<feature type="domain" description="CUE" evidence="8">
    <location>
        <begin position="321"/>
        <end position="357"/>
    </location>
</feature>
<dbReference type="STRING" id="139420.A0A371DMP9"/>
<dbReference type="Proteomes" id="UP000256964">
    <property type="component" value="Unassembled WGS sequence"/>
</dbReference>
<evidence type="ECO:0000256" key="1">
    <source>
        <dbReference type="ARBA" id="ARBA00004141"/>
    </source>
</evidence>
<dbReference type="InterPro" id="IPR003892">
    <property type="entry name" value="CUE"/>
</dbReference>
<dbReference type="GO" id="GO:0004252">
    <property type="term" value="F:serine-type endopeptidase activity"/>
    <property type="evidence" value="ECO:0007669"/>
    <property type="project" value="InterPro"/>
</dbReference>
<evidence type="ECO:0000259" key="8">
    <source>
        <dbReference type="Pfam" id="PF02845"/>
    </source>
</evidence>
<evidence type="ECO:0000256" key="5">
    <source>
        <dbReference type="SAM" id="MobiDB-lite"/>
    </source>
</evidence>
<dbReference type="Pfam" id="PF01694">
    <property type="entry name" value="Rhomboid"/>
    <property type="match status" value="1"/>
</dbReference>
<reference evidence="9 10" key="1">
    <citation type="journal article" date="2018" name="Biotechnol. Biofuels">
        <title>Integrative visual omics of the white-rot fungus Polyporus brumalis exposes the biotechnological potential of its oxidative enzymes for delignifying raw plant biomass.</title>
        <authorList>
            <person name="Miyauchi S."/>
            <person name="Rancon A."/>
            <person name="Drula E."/>
            <person name="Hage H."/>
            <person name="Chaduli D."/>
            <person name="Favel A."/>
            <person name="Grisel S."/>
            <person name="Henrissat B."/>
            <person name="Herpoel-Gimbert I."/>
            <person name="Ruiz-Duenas F.J."/>
            <person name="Chevret D."/>
            <person name="Hainaut M."/>
            <person name="Lin J."/>
            <person name="Wang M."/>
            <person name="Pangilinan J."/>
            <person name="Lipzen A."/>
            <person name="Lesage-Meessen L."/>
            <person name="Navarro D."/>
            <person name="Riley R."/>
            <person name="Grigoriev I.V."/>
            <person name="Zhou S."/>
            <person name="Raouche S."/>
            <person name="Rosso M.N."/>
        </authorList>
    </citation>
    <scope>NUCLEOTIDE SEQUENCE [LARGE SCALE GENOMIC DNA]</scope>
    <source>
        <strain evidence="9 10">BRFM 1820</strain>
    </source>
</reference>
<dbReference type="GO" id="GO:0016020">
    <property type="term" value="C:membrane"/>
    <property type="evidence" value="ECO:0007669"/>
    <property type="project" value="UniProtKB-SubCell"/>
</dbReference>
<evidence type="ECO:0000256" key="6">
    <source>
        <dbReference type="SAM" id="Phobius"/>
    </source>
</evidence>
<organism evidence="9 10">
    <name type="scientific">Lentinus brumalis</name>
    <dbReference type="NCBI Taxonomy" id="2498619"/>
    <lineage>
        <taxon>Eukaryota</taxon>
        <taxon>Fungi</taxon>
        <taxon>Dikarya</taxon>
        <taxon>Basidiomycota</taxon>
        <taxon>Agaricomycotina</taxon>
        <taxon>Agaricomycetes</taxon>
        <taxon>Polyporales</taxon>
        <taxon>Polyporaceae</taxon>
        <taxon>Lentinus</taxon>
    </lineage>
</organism>
<dbReference type="PANTHER" id="PTHR43066">
    <property type="entry name" value="RHOMBOID-RELATED PROTEIN"/>
    <property type="match status" value="1"/>
</dbReference>
<feature type="transmembrane region" description="Helical" evidence="6">
    <location>
        <begin position="85"/>
        <end position="107"/>
    </location>
</feature>
<evidence type="ECO:0000259" key="7">
    <source>
        <dbReference type="Pfam" id="PF01694"/>
    </source>
</evidence>
<name>A0A371DMP9_9APHY</name>
<feature type="transmembrane region" description="Helical" evidence="6">
    <location>
        <begin position="12"/>
        <end position="28"/>
    </location>
</feature>
<dbReference type="SUPFAM" id="SSF144091">
    <property type="entry name" value="Rhomboid-like"/>
    <property type="match status" value="1"/>
</dbReference>
<keyword evidence="4 6" id="KW-0472">Membrane</keyword>
<proteinExistence type="predicted"/>
<feature type="transmembrane region" description="Helical" evidence="6">
    <location>
        <begin position="116"/>
        <end position="136"/>
    </location>
</feature>